<feature type="transmembrane region" description="Helical" evidence="2">
    <location>
        <begin position="369"/>
        <end position="388"/>
    </location>
</feature>
<organism evidence="4 5">
    <name type="scientific">Paratrimastix pyriformis</name>
    <dbReference type="NCBI Taxonomy" id="342808"/>
    <lineage>
        <taxon>Eukaryota</taxon>
        <taxon>Metamonada</taxon>
        <taxon>Preaxostyla</taxon>
        <taxon>Paratrimastigidae</taxon>
        <taxon>Paratrimastix</taxon>
    </lineage>
</organism>
<feature type="chain" id="PRO_5045081407" evidence="3">
    <location>
        <begin position="19"/>
        <end position="571"/>
    </location>
</feature>
<dbReference type="Proteomes" id="UP001141327">
    <property type="component" value="Unassembled WGS sequence"/>
</dbReference>
<evidence type="ECO:0000313" key="5">
    <source>
        <dbReference type="Proteomes" id="UP001141327"/>
    </source>
</evidence>
<feature type="transmembrane region" description="Helical" evidence="2">
    <location>
        <begin position="463"/>
        <end position="482"/>
    </location>
</feature>
<evidence type="ECO:0000256" key="1">
    <source>
        <dbReference type="SAM" id="MobiDB-lite"/>
    </source>
</evidence>
<keyword evidence="2" id="KW-1133">Transmembrane helix</keyword>
<gene>
    <name evidence="4" type="ORF">PAPYR_4037</name>
</gene>
<evidence type="ECO:0000313" key="4">
    <source>
        <dbReference type="EMBL" id="KAJ4459962.1"/>
    </source>
</evidence>
<evidence type="ECO:0000256" key="2">
    <source>
        <dbReference type="SAM" id="Phobius"/>
    </source>
</evidence>
<keyword evidence="2" id="KW-0472">Membrane</keyword>
<sequence>MILCTALLFVTRVFGLSARRTATYLHERIETALSGPGENRLLELGESTFREHQTALRRTLDHPPLTMAAEFRGWNAEIADETYCFDRDERTGQAVGTTTSLHLRDHFKKLLNLPLGVPARELPEKCRAGSLSGCVFGYPIWLQIPLRLLILLPGPTRFISMNTDNVIPDTDSPLLLQLPDEILLKIGALWTQFFLRDVRFLRSHISFFAPKIAGLEEFVESGQKLSAKAAERYGLSPYGFEASYKLYVTAESVARDNATEEQAAFHKFRRESQRRVMCIALWAICIPVLAALFGFLVLLGLAYDNTVSFTVSLAPILAYCILGPIVLAIVVRTCVPFLAYFIVALVVPFLLLPALYADGIIHPSYHLVLIPWYLLAICLTLNVAVAGLALGCRRRIDCRVLVVCLLAVTECLLVIAWLVLIGLRQDGTITIPWTGCLGPLLAGVALAEMLVPIFVGRSNLRGFSLSLPPVAVLVAAILLYGLTRDGVICAFPGGHVVAFVPLFVLFLLATGGIVFIAGGLSFGRPPKQWAFGREAESTFQQMLSAEVRRWRDEGHVDGDPGPDARHGDGEE</sequence>
<feature type="transmembrane region" description="Helical" evidence="2">
    <location>
        <begin position="400"/>
        <end position="423"/>
    </location>
</feature>
<protein>
    <submittedName>
        <fullName evidence="4">Uncharacterized protein</fullName>
    </submittedName>
</protein>
<proteinExistence type="predicted"/>
<name>A0ABQ8UQH7_9EUKA</name>
<feature type="transmembrane region" description="Helical" evidence="2">
    <location>
        <begin position="309"/>
        <end position="330"/>
    </location>
</feature>
<evidence type="ECO:0000256" key="3">
    <source>
        <dbReference type="SAM" id="SignalP"/>
    </source>
</evidence>
<comment type="caution">
    <text evidence="4">The sequence shown here is derived from an EMBL/GenBank/DDBJ whole genome shotgun (WGS) entry which is preliminary data.</text>
</comment>
<dbReference type="Gene3D" id="3.30.830.10">
    <property type="entry name" value="Metalloenzyme, LuxS/M16 peptidase-like"/>
    <property type="match status" value="1"/>
</dbReference>
<feature type="transmembrane region" description="Helical" evidence="2">
    <location>
        <begin position="337"/>
        <end position="357"/>
    </location>
</feature>
<keyword evidence="3" id="KW-0732">Signal</keyword>
<feature type="region of interest" description="Disordered" evidence="1">
    <location>
        <begin position="551"/>
        <end position="571"/>
    </location>
</feature>
<feature type="transmembrane region" description="Helical" evidence="2">
    <location>
        <begin position="276"/>
        <end position="303"/>
    </location>
</feature>
<feature type="transmembrane region" description="Helical" evidence="2">
    <location>
        <begin position="502"/>
        <end position="523"/>
    </location>
</feature>
<accession>A0ABQ8UQH7</accession>
<feature type="signal peptide" evidence="3">
    <location>
        <begin position="1"/>
        <end position="18"/>
    </location>
</feature>
<feature type="transmembrane region" description="Helical" evidence="2">
    <location>
        <begin position="429"/>
        <end position="451"/>
    </location>
</feature>
<reference evidence="4" key="1">
    <citation type="journal article" date="2022" name="bioRxiv">
        <title>Genomics of Preaxostyla Flagellates Illuminates Evolutionary Transitions and the Path Towards Mitochondrial Loss.</title>
        <authorList>
            <person name="Novak L.V.F."/>
            <person name="Treitli S.C."/>
            <person name="Pyrih J."/>
            <person name="Halakuc P."/>
            <person name="Pipaliya S.V."/>
            <person name="Vacek V."/>
            <person name="Brzon O."/>
            <person name="Soukal P."/>
            <person name="Eme L."/>
            <person name="Dacks J.B."/>
            <person name="Karnkowska A."/>
            <person name="Elias M."/>
            <person name="Hampl V."/>
        </authorList>
    </citation>
    <scope>NUCLEOTIDE SEQUENCE</scope>
    <source>
        <strain evidence="4">RCP-MX</strain>
    </source>
</reference>
<keyword evidence="2" id="KW-0812">Transmembrane</keyword>
<keyword evidence="5" id="KW-1185">Reference proteome</keyword>
<dbReference type="EMBL" id="JAPMOS010000016">
    <property type="protein sequence ID" value="KAJ4459962.1"/>
    <property type="molecule type" value="Genomic_DNA"/>
</dbReference>